<sequence length="83" mass="9492">MPKRATHPQRGYLQRKILLQRSGIRELENWLVCIREPYIMSSGEPVTKKSRSLPCVLYIITVIVCFQVDDEGGSEGEENNENA</sequence>
<keyword evidence="1" id="KW-1185">Reference proteome</keyword>
<reference evidence="2" key="1">
    <citation type="submission" date="2016-11" db="UniProtKB">
        <authorList>
            <consortium name="WormBaseParasite"/>
        </authorList>
    </citation>
    <scope>IDENTIFICATION</scope>
</reference>
<organism evidence="1 2">
    <name type="scientific">Heterorhabditis bacteriophora</name>
    <name type="common">Entomopathogenic nematode worm</name>
    <dbReference type="NCBI Taxonomy" id="37862"/>
    <lineage>
        <taxon>Eukaryota</taxon>
        <taxon>Metazoa</taxon>
        <taxon>Ecdysozoa</taxon>
        <taxon>Nematoda</taxon>
        <taxon>Chromadorea</taxon>
        <taxon>Rhabditida</taxon>
        <taxon>Rhabditina</taxon>
        <taxon>Rhabditomorpha</taxon>
        <taxon>Strongyloidea</taxon>
        <taxon>Heterorhabditidae</taxon>
        <taxon>Heterorhabditis</taxon>
    </lineage>
</organism>
<protein>
    <submittedName>
        <fullName evidence="2">Uncharacterized protein</fullName>
    </submittedName>
</protein>
<evidence type="ECO:0000313" key="1">
    <source>
        <dbReference type="Proteomes" id="UP000095283"/>
    </source>
</evidence>
<dbReference type="Proteomes" id="UP000095283">
    <property type="component" value="Unplaced"/>
</dbReference>
<accession>A0A1I7XSI9</accession>
<proteinExistence type="predicted"/>
<name>A0A1I7XSI9_HETBA</name>
<dbReference type="WBParaSite" id="Hba_20456">
    <property type="protein sequence ID" value="Hba_20456"/>
    <property type="gene ID" value="Hba_20456"/>
</dbReference>
<evidence type="ECO:0000313" key="2">
    <source>
        <dbReference type="WBParaSite" id="Hba_20456"/>
    </source>
</evidence>
<dbReference type="AlphaFoldDB" id="A0A1I7XSI9"/>